<dbReference type="Proteomes" id="UP000502823">
    <property type="component" value="Unassembled WGS sequence"/>
</dbReference>
<evidence type="ECO:0000313" key="2">
    <source>
        <dbReference type="Proteomes" id="UP000502823"/>
    </source>
</evidence>
<feature type="non-terminal residue" evidence="1">
    <location>
        <position position="62"/>
    </location>
</feature>
<evidence type="ECO:0000313" key="1">
    <source>
        <dbReference type="EMBL" id="GFG28666.1"/>
    </source>
</evidence>
<name>A0A6L2P8M1_COPFO</name>
<sequence length="62" mass="7352">MTPLRNKLRSSHYVLYVFYGFETTQDTRFTQTATRHIPNLDCIQKFCDQCDNQPHANIDCVR</sequence>
<dbReference type="EMBL" id="BLKM01003391">
    <property type="protein sequence ID" value="GFG28666.1"/>
    <property type="molecule type" value="Genomic_DNA"/>
</dbReference>
<keyword evidence="2" id="KW-1185">Reference proteome</keyword>
<accession>A0A6L2P8M1</accession>
<gene>
    <name evidence="1" type="ORF">Cfor_10403</name>
</gene>
<comment type="caution">
    <text evidence="1">The sequence shown here is derived from an EMBL/GenBank/DDBJ whole genome shotgun (WGS) entry which is preliminary data.</text>
</comment>
<dbReference type="InParanoid" id="A0A6L2P8M1"/>
<organism evidence="1 2">
    <name type="scientific">Coptotermes formosanus</name>
    <name type="common">Formosan subterranean termite</name>
    <dbReference type="NCBI Taxonomy" id="36987"/>
    <lineage>
        <taxon>Eukaryota</taxon>
        <taxon>Metazoa</taxon>
        <taxon>Ecdysozoa</taxon>
        <taxon>Arthropoda</taxon>
        <taxon>Hexapoda</taxon>
        <taxon>Insecta</taxon>
        <taxon>Pterygota</taxon>
        <taxon>Neoptera</taxon>
        <taxon>Polyneoptera</taxon>
        <taxon>Dictyoptera</taxon>
        <taxon>Blattodea</taxon>
        <taxon>Blattoidea</taxon>
        <taxon>Termitoidae</taxon>
        <taxon>Rhinotermitidae</taxon>
        <taxon>Coptotermes</taxon>
    </lineage>
</organism>
<reference evidence="2" key="1">
    <citation type="submission" date="2020-01" db="EMBL/GenBank/DDBJ databases">
        <title>Draft genome sequence of the Termite Coptotermes fromosanus.</title>
        <authorList>
            <person name="Itakura S."/>
            <person name="Yosikawa Y."/>
            <person name="Umezawa K."/>
        </authorList>
    </citation>
    <scope>NUCLEOTIDE SEQUENCE [LARGE SCALE GENOMIC DNA]</scope>
</reference>
<dbReference type="AlphaFoldDB" id="A0A6L2P8M1"/>
<proteinExistence type="predicted"/>
<protein>
    <submittedName>
        <fullName evidence="1">Uncharacterized protein</fullName>
    </submittedName>
</protein>